<evidence type="ECO:0000256" key="1">
    <source>
        <dbReference type="SAM" id="Phobius"/>
    </source>
</evidence>
<keyword evidence="1" id="KW-0472">Membrane</keyword>
<protein>
    <submittedName>
        <fullName evidence="3">Uncharacterized protein</fullName>
    </submittedName>
</protein>
<evidence type="ECO:0000256" key="2">
    <source>
        <dbReference type="SAM" id="SignalP"/>
    </source>
</evidence>
<reference evidence="3 4" key="1">
    <citation type="submission" date="2019-09" db="EMBL/GenBank/DDBJ databases">
        <authorList>
            <consortium name="DOE Joint Genome Institute"/>
            <person name="Mondo S.J."/>
            <person name="Navarro-Mendoza M.I."/>
            <person name="Perez-Arques C."/>
            <person name="Panchal S."/>
            <person name="Nicolas F.E."/>
            <person name="Ganguly P."/>
            <person name="Pangilinan J."/>
            <person name="Grigoriev I."/>
            <person name="Heitman J."/>
            <person name="Sanya K."/>
            <person name="Garre V."/>
        </authorList>
    </citation>
    <scope>NUCLEOTIDE SEQUENCE [LARGE SCALE GENOMIC DNA]</scope>
    <source>
        <strain evidence="3 4">MU402</strain>
    </source>
</reference>
<feature type="transmembrane region" description="Helical" evidence="1">
    <location>
        <begin position="70"/>
        <end position="89"/>
    </location>
</feature>
<gene>
    <name evidence="3" type="ORF">FB192DRAFT_1385754</name>
</gene>
<dbReference type="EMBL" id="JAAECE010000005">
    <property type="protein sequence ID" value="KAF1801422.1"/>
    <property type="molecule type" value="Genomic_DNA"/>
</dbReference>
<feature type="transmembrane region" description="Helical" evidence="1">
    <location>
        <begin position="41"/>
        <end position="64"/>
    </location>
</feature>
<sequence>MLCYAILPMFNVAQHSHLLLCHVLVLLVCKMGNSSSRLGHLIYSRYGLSIANTASWMYLCVSSIVNELDVIFVILPACVIFIVYERIILQWSHLFLF</sequence>
<evidence type="ECO:0000313" key="4">
    <source>
        <dbReference type="Proteomes" id="UP000469890"/>
    </source>
</evidence>
<feature type="chain" id="PRO_5034669714" evidence="2">
    <location>
        <begin position="37"/>
        <end position="97"/>
    </location>
</feature>
<evidence type="ECO:0000313" key="3">
    <source>
        <dbReference type="EMBL" id="KAF1801422.1"/>
    </source>
</evidence>
<name>A0A8H4F0E7_MUCCL</name>
<keyword evidence="2" id="KW-0732">Signal</keyword>
<comment type="caution">
    <text evidence="3">The sequence shown here is derived from an EMBL/GenBank/DDBJ whole genome shotgun (WGS) entry which is preliminary data.</text>
</comment>
<feature type="signal peptide" evidence="2">
    <location>
        <begin position="1"/>
        <end position="36"/>
    </location>
</feature>
<proteinExistence type="predicted"/>
<dbReference type="AlphaFoldDB" id="A0A8H4F0E7"/>
<organism evidence="3 4">
    <name type="scientific">Mucor circinelloides f. lusitanicus</name>
    <name type="common">Mucor racemosus var. lusitanicus</name>
    <dbReference type="NCBI Taxonomy" id="29924"/>
    <lineage>
        <taxon>Eukaryota</taxon>
        <taxon>Fungi</taxon>
        <taxon>Fungi incertae sedis</taxon>
        <taxon>Mucoromycota</taxon>
        <taxon>Mucoromycotina</taxon>
        <taxon>Mucoromycetes</taxon>
        <taxon>Mucorales</taxon>
        <taxon>Mucorineae</taxon>
        <taxon>Mucoraceae</taxon>
        <taxon>Mucor</taxon>
    </lineage>
</organism>
<keyword evidence="1" id="KW-0812">Transmembrane</keyword>
<keyword evidence="1" id="KW-1133">Transmembrane helix</keyword>
<dbReference type="Proteomes" id="UP000469890">
    <property type="component" value="Unassembled WGS sequence"/>
</dbReference>
<accession>A0A8H4F0E7</accession>